<accession>A0A8J6HLU2</accession>
<dbReference type="InterPro" id="IPR040676">
    <property type="entry name" value="DUF5641"/>
</dbReference>
<dbReference type="Pfam" id="PF18701">
    <property type="entry name" value="DUF5641"/>
    <property type="match status" value="1"/>
</dbReference>
<organism evidence="2 3">
    <name type="scientific">Tenebrio molitor</name>
    <name type="common">Yellow mealworm beetle</name>
    <dbReference type="NCBI Taxonomy" id="7067"/>
    <lineage>
        <taxon>Eukaryota</taxon>
        <taxon>Metazoa</taxon>
        <taxon>Ecdysozoa</taxon>
        <taxon>Arthropoda</taxon>
        <taxon>Hexapoda</taxon>
        <taxon>Insecta</taxon>
        <taxon>Pterygota</taxon>
        <taxon>Neoptera</taxon>
        <taxon>Endopterygota</taxon>
        <taxon>Coleoptera</taxon>
        <taxon>Polyphaga</taxon>
        <taxon>Cucujiformia</taxon>
        <taxon>Tenebrionidae</taxon>
        <taxon>Tenebrio</taxon>
    </lineage>
</organism>
<comment type="caution">
    <text evidence="2">The sequence shown here is derived from an EMBL/GenBank/DDBJ whole genome shotgun (WGS) entry which is preliminary data.</text>
</comment>
<evidence type="ECO:0000313" key="3">
    <source>
        <dbReference type="Proteomes" id="UP000719412"/>
    </source>
</evidence>
<keyword evidence="3" id="KW-1185">Reference proteome</keyword>
<dbReference type="InterPro" id="IPR005312">
    <property type="entry name" value="DUF1759"/>
</dbReference>
<dbReference type="Pfam" id="PF03564">
    <property type="entry name" value="DUF1759"/>
    <property type="match status" value="1"/>
</dbReference>
<dbReference type="EMBL" id="JABDTM020022423">
    <property type="protein sequence ID" value="KAH0815898.1"/>
    <property type="molecule type" value="Genomic_DNA"/>
</dbReference>
<dbReference type="GO" id="GO:0003676">
    <property type="term" value="F:nucleic acid binding"/>
    <property type="evidence" value="ECO:0007669"/>
    <property type="project" value="InterPro"/>
</dbReference>
<evidence type="ECO:0000259" key="1">
    <source>
        <dbReference type="Pfam" id="PF18701"/>
    </source>
</evidence>
<reference evidence="2" key="1">
    <citation type="journal article" date="2020" name="J Insects Food Feed">
        <title>The yellow mealworm (Tenebrio molitor) genome: a resource for the emerging insects as food and feed industry.</title>
        <authorList>
            <person name="Eriksson T."/>
            <person name="Andere A."/>
            <person name="Kelstrup H."/>
            <person name="Emery V."/>
            <person name="Picard C."/>
        </authorList>
    </citation>
    <scope>NUCLEOTIDE SEQUENCE</scope>
    <source>
        <strain evidence="2">Stoneville</strain>
        <tissue evidence="2">Whole head</tissue>
    </source>
</reference>
<sequence length="834" mass="95855">MVFSQEQKIYIVESYFRTGHLIDGEWQYSIEACFEEFRLQFPDAALTYNIFHHNLTQCIQIFCETGSVDRKKGSGRPTKRTEEAIANVRQVMEEAPRTSVRRLSQQVQLSTSTCHNILKKDIHLYPYRLQAVQQLLEADYPVRVEYCHWFLNTMNENLLNWSFFSDESWFYLDGYVNSQNMRWWSSEKPNFFEQVPLHPQKVGVWAAISRRRIIGPFFFNGTLTAVRYREIIQQFLEQLHDDEIVNGYFQQDGAPAHTTLETLNMIQEFFDRRVISRNTAIAYPSRSCDLTPCDFFLWPYLKNSIFQHRLNNLDELREAIVAKIDEVNNNPQLLANVSTGIFGRVHKCLEVDGAHFDYLFLKCLNLQHKQSSSSINEIIKQSSSPIQLSINEIINPGTSPGVFSFAHRKFKIEKLQLKKKDADEAQLAEESDKERDEVETQYRAIDEALCAIESLSISGDNYVNAIELLRKRVENKRLIVQEHVSNILSMSPILKSSHIELRGLIDTINNNIAALKATPAVSFDKSTIELPSDIILADPNFNVSQEINLLIGAGLYWELLIGGPNQLHRNQPYFQETQLGSIVAKLWESENVVSENDESLALETLNCENHFVKNACRTPLEKRFERDHKMANSYKEFMTEYLSVRHMELAPLKDRNRPNSFYLPHLADYKHTAEASDITCVGYSATPQITYEEFYTLLTRIEACLNSRPLIPLSQDPNDLEALTPGHFLIGAPLTAPYESDVKQHFWKRWQKEYLSQLQTRPRGQQHQHPNVDIGALVVLIEDNLPPLQWRLGRVVHVHPGSDGVVRVVSGGGIFRPLALALVRVTTPPNANPC</sequence>
<dbReference type="AlphaFoldDB" id="A0A8J6HLU2"/>
<gene>
    <name evidence="2" type="ORF">GEV33_006894</name>
</gene>
<evidence type="ECO:0000313" key="2">
    <source>
        <dbReference type="EMBL" id="KAH0815898.1"/>
    </source>
</evidence>
<reference evidence="2" key="2">
    <citation type="submission" date="2021-08" db="EMBL/GenBank/DDBJ databases">
        <authorList>
            <person name="Eriksson T."/>
        </authorList>
    </citation>
    <scope>NUCLEOTIDE SEQUENCE</scope>
    <source>
        <strain evidence="2">Stoneville</strain>
        <tissue evidence="2">Whole head</tissue>
    </source>
</reference>
<name>A0A8J6HLU2_TENMO</name>
<dbReference type="Gene3D" id="3.30.420.10">
    <property type="entry name" value="Ribonuclease H-like superfamily/Ribonuclease H"/>
    <property type="match status" value="1"/>
</dbReference>
<dbReference type="PANTHER" id="PTHR47326:SF1">
    <property type="entry name" value="HTH PSQ-TYPE DOMAIN-CONTAINING PROTEIN"/>
    <property type="match status" value="1"/>
</dbReference>
<feature type="domain" description="DUF5641" evidence="1">
    <location>
        <begin position="741"/>
        <end position="810"/>
    </location>
</feature>
<dbReference type="Proteomes" id="UP000719412">
    <property type="component" value="Unassembled WGS sequence"/>
</dbReference>
<proteinExistence type="predicted"/>
<dbReference type="PANTHER" id="PTHR47326">
    <property type="entry name" value="TRANSPOSABLE ELEMENT TC3 TRANSPOSASE-LIKE PROTEIN"/>
    <property type="match status" value="1"/>
</dbReference>
<dbReference type="InterPro" id="IPR036397">
    <property type="entry name" value="RNaseH_sf"/>
</dbReference>
<protein>
    <recommendedName>
        <fullName evidence="1">DUF5641 domain-containing protein</fullName>
    </recommendedName>
</protein>